<proteinExistence type="predicted"/>
<accession>A0A9X8N572</accession>
<evidence type="ECO:0000256" key="1">
    <source>
        <dbReference type="SAM" id="Phobius"/>
    </source>
</evidence>
<name>A0A9X8N572_9ACTN</name>
<reference evidence="3" key="1">
    <citation type="submission" date="2016-11" db="EMBL/GenBank/DDBJ databases">
        <authorList>
            <person name="Jaros S."/>
            <person name="Januszkiewicz K."/>
            <person name="Wedrychowicz H."/>
        </authorList>
    </citation>
    <scope>NUCLEOTIDE SEQUENCE [LARGE SCALE GENOMIC DNA]</scope>
    <source>
        <strain evidence="3">CGMCC 4.3555</strain>
    </source>
</reference>
<keyword evidence="1" id="KW-0812">Transmembrane</keyword>
<protein>
    <submittedName>
        <fullName evidence="2">Uncharacterized protein</fullName>
    </submittedName>
</protein>
<evidence type="ECO:0000313" key="2">
    <source>
        <dbReference type="EMBL" id="SHN03677.1"/>
    </source>
</evidence>
<sequence>MDTTAAVVTIGSIVVTKSCALLSLWLRLRWRVRREQAEHQYVLGVTEALANDARLELEDQCGNGRCLRVKISRSSARGEGRAA</sequence>
<dbReference type="AlphaFoldDB" id="A0A9X8N572"/>
<keyword evidence="1" id="KW-0472">Membrane</keyword>
<evidence type="ECO:0000313" key="3">
    <source>
        <dbReference type="Proteomes" id="UP000184388"/>
    </source>
</evidence>
<comment type="caution">
    <text evidence="2">The sequence shown here is derived from an EMBL/GenBank/DDBJ whole genome shotgun (WGS) entry which is preliminary data.</text>
</comment>
<organism evidence="2 3">
    <name type="scientific">Streptomyces yunnanensis</name>
    <dbReference type="NCBI Taxonomy" id="156453"/>
    <lineage>
        <taxon>Bacteria</taxon>
        <taxon>Bacillati</taxon>
        <taxon>Actinomycetota</taxon>
        <taxon>Actinomycetes</taxon>
        <taxon>Kitasatosporales</taxon>
        <taxon>Streptomycetaceae</taxon>
        <taxon>Streptomyces</taxon>
    </lineage>
</organism>
<keyword evidence="1" id="KW-1133">Transmembrane helix</keyword>
<dbReference type="Proteomes" id="UP000184388">
    <property type="component" value="Unassembled WGS sequence"/>
</dbReference>
<dbReference type="RefSeq" id="WP_073447837.1">
    <property type="nucleotide sequence ID" value="NZ_FRBK01000018.1"/>
</dbReference>
<gene>
    <name evidence="2" type="ORF">SAMN05216268_11850</name>
</gene>
<feature type="transmembrane region" description="Helical" evidence="1">
    <location>
        <begin position="6"/>
        <end position="26"/>
    </location>
</feature>
<dbReference type="EMBL" id="FRBK01000018">
    <property type="protein sequence ID" value="SHN03677.1"/>
    <property type="molecule type" value="Genomic_DNA"/>
</dbReference>